<keyword evidence="1" id="KW-0472">Membrane</keyword>
<sequence length="151" mass="15707">MHGHAIEPFPRGPLLAAGVLIAATIAVAAWSRHTGDGRVALPPVETIASIDVAFADRADGGVEVTAAADGRVLHVYEPGTNGFVRGVMRGLARERRLAGIGAGPPFRLALGADGRLTLSDTATGRVISLEAFGPDNVGAFVEILNHREVRQ</sequence>
<dbReference type="EMBL" id="SMAK01000014">
    <property type="protein sequence ID" value="TCT04965.1"/>
    <property type="molecule type" value="Genomic_DNA"/>
</dbReference>
<dbReference type="RefSeq" id="WP_132807772.1">
    <property type="nucleotide sequence ID" value="NZ_SMAK01000014.1"/>
</dbReference>
<proteinExistence type="predicted"/>
<dbReference type="OrthoDB" id="7848123at2"/>
<dbReference type="NCBIfam" id="TIGR03054">
    <property type="entry name" value="photo_alph_chp1"/>
    <property type="match status" value="1"/>
</dbReference>
<gene>
    <name evidence="2" type="ORF">EDC22_11459</name>
</gene>
<dbReference type="Proteomes" id="UP000295678">
    <property type="component" value="Unassembled WGS sequence"/>
</dbReference>
<evidence type="ECO:0000313" key="2">
    <source>
        <dbReference type="EMBL" id="TCT04965.1"/>
    </source>
</evidence>
<dbReference type="AlphaFoldDB" id="A0A4R3M1I5"/>
<protein>
    <submittedName>
        <fullName evidence="2">Putative photosynthetic complex assembly protein</fullName>
    </submittedName>
</protein>
<feature type="transmembrane region" description="Helical" evidence="1">
    <location>
        <begin position="12"/>
        <end position="30"/>
    </location>
</feature>
<evidence type="ECO:0000313" key="3">
    <source>
        <dbReference type="Proteomes" id="UP000295678"/>
    </source>
</evidence>
<reference evidence="2 3" key="1">
    <citation type="submission" date="2019-03" db="EMBL/GenBank/DDBJ databases">
        <title>Genomic Encyclopedia of Type Strains, Phase IV (KMG-IV): sequencing the most valuable type-strain genomes for metagenomic binning, comparative biology and taxonomic classification.</title>
        <authorList>
            <person name="Goeker M."/>
        </authorList>
    </citation>
    <scope>NUCLEOTIDE SEQUENCE [LARGE SCALE GENOMIC DNA]</scope>
    <source>
        <strain evidence="2 3">DSM 19345</strain>
    </source>
</reference>
<evidence type="ECO:0000256" key="1">
    <source>
        <dbReference type="SAM" id="Phobius"/>
    </source>
</evidence>
<accession>A0A4R3M1I5</accession>
<dbReference type="InterPro" id="IPR017495">
    <property type="entry name" value="PuhC"/>
</dbReference>
<name>A0A4R3M1I5_9HYPH</name>
<comment type="caution">
    <text evidence="2">The sequence shown here is derived from an EMBL/GenBank/DDBJ whole genome shotgun (WGS) entry which is preliminary data.</text>
</comment>
<organism evidence="2 3">
    <name type="scientific">Tepidamorphus gemmatus</name>
    <dbReference type="NCBI Taxonomy" id="747076"/>
    <lineage>
        <taxon>Bacteria</taxon>
        <taxon>Pseudomonadati</taxon>
        <taxon>Pseudomonadota</taxon>
        <taxon>Alphaproteobacteria</taxon>
        <taxon>Hyphomicrobiales</taxon>
        <taxon>Tepidamorphaceae</taxon>
        <taxon>Tepidamorphus</taxon>
    </lineage>
</organism>
<keyword evidence="1" id="KW-1133">Transmembrane helix</keyword>
<keyword evidence="1" id="KW-0812">Transmembrane</keyword>
<keyword evidence="3" id="KW-1185">Reference proteome</keyword>